<evidence type="ECO:0000313" key="4">
    <source>
        <dbReference type="EMBL" id="CUU85139.1"/>
    </source>
</evidence>
<dbReference type="EMBL" id="FAVC01000002">
    <property type="protein sequence ID" value="CUU85139.1"/>
    <property type="molecule type" value="Genomic_DNA"/>
</dbReference>
<dbReference type="GeneID" id="56509277"/>
<keyword evidence="1" id="KW-0472">Membrane</keyword>
<reference evidence="5 6" key="1">
    <citation type="submission" date="2015-11" db="EMBL/GenBank/DDBJ databases">
        <authorList>
            <consortium name="Pathogen Informatics"/>
        </authorList>
    </citation>
    <scope>NUCLEOTIDE SEQUENCE [LARGE SCALE GENOMIC DNA]</scope>
    <source>
        <strain evidence="3 5">006A-0059</strain>
        <strain evidence="2 7">006A-0191</strain>
        <strain evidence="4 6">007A-0283</strain>
    </source>
</reference>
<comment type="caution">
    <text evidence="2">The sequence shown here is derived from an EMBL/GenBank/DDBJ whole genome shotgun (WGS) entry which is preliminary data.</text>
</comment>
<proteinExistence type="predicted"/>
<gene>
    <name evidence="3" type="ORF">ERS686654_00907</name>
    <name evidence="2" type="ORF">ERS739220_00319</name>
    <name evidence="4" type="ORF">ERS739223_01165</name>
</gene>
<dbReference type="Proteomes" id="UP000052257">
    <property type="component" value="Unassembled WGS sequence"/>
</dbReference>
<dbReference type="AlphaFoldDB" id="A0A2S5J7L1"/>
<evidence type="ECO:0000313" key="5">
    <source>
        <dbReference type="Proteomes" id="UP000052237"/>
    </source>
</evidence>
<dbReference type="InterPro" id="IPR049708">
    <property type="entry name" value="PP0621-like"/>
</dbReference>
<dbReference type="RefSeq" id="WP_034961854.1">
    <property type="nucleotide sequence ID" value="NZ_CBCRTP010000008.1"/>
</dbReference>
<keyword evidence="1" id="KW-0812">Transmembrane</keyword>
<dbReference type="EMBL" id="FAUW01000001">
    <property type="protein sequence ID" value="CUU71268.1"/>
    <property type="molecule type" value="Genomic_DNA"/>
</dbReference>
<keyword evidence="5" id="KW-1185">Reference proteome</keyword>
<dbReference type="NCBIfam" id="NF041023">
    <property type="entry name" value="PP0621_fam"/>
    <property type="match status" value="1"/>
</dbReference>
<evidence type="ECO:0000313" key="3">
    <source>
        <dbReference type="EMBL" id="CUU77943.1"/>
    </source>
</evidence>
<dbReference type="Proteomes" id="UP000052245">
    <property type="component" value="Unassembled WGS sequence"/>
</dbReference>
<name>A0A2S5J7L1_CAMHY</name>
<accession>A0A0S4RWS8</accession>
<organism evidence="2 7">
    <name type="scientific">Campylobacter hyointestinalis subsp. hyointestinalis</name>
    <dbReference type="NCBI Taxonomy" id="91352"/>
    <lineage>
        <taxon>Bacteria</taxon>
        <taxon>Pseudomonadati</taxon>
        <taxon>Campylobacterota</taxon>
        <taxon>Epsilonproteobacteria</taxon>
        <taxon>Campylobacterales</taxon>
        <taxon>Campylobacteraceae</taxon>
        <taxon>Campylobacter</taxon>
    </lineage>
</organism>
<dbReference type="EMBL" id="FAVB01000002">
    <property type="protein sequence ID" value="CUU77943.1"/>
    <property type="molecule type" value="Genomic_DNA"/>
</dbReference>
<protein>
    <recommendedName>
        <fullName evidence="8">Prokaryotic metallothionein family protein</fullName>
    </recommendedName>
</protein>
<keyword evidence="1" id="KW-1133">Transmembrane helix</keyword>
<evidence type="ECO:0000256" key="1">
    <source>
        <dbReference type="SAM" id="Phobius"/>
    </source>
</evidence>
<dbReference type="Proteomes" id="UP000052237">
    <property type="component" value="Unassembled WGS sequence"/>
</dbReference>
<feature type="transmembrane region" description="Helical" evidence="1">
    <location>
        <begin position="6"/>
        <end position="23"/>
    </location>
</feature>
<evidence type="ECO:0000313" key="7">
    <source>
        <dbReference type="Proteomes" id="UP000052257"/>
    </source>
</evidence>
<accession>A0A2S5J7L1</accession>
<evidence type="ECO:0000313" key="2">
    <source>
        <dbReference type="EMBL" id="CUU71268.1"/>
    </source>
</evidence>
<sequence>MLGKIIIFGVIIAIIYFFILPKFRKKTPKNSIENFVECDECKTFVSMKDTILKDGKYVCKECLK</sequence>
<evidence type="ECO:0000313" key="6">
    <source>
        <dbReference type="Proteomes" id="UP000052245"/>
    </source>
</evidence>
<evidence type="ECO:0008006" key="8">
    <source>
        <dbReference type="Google" id="ProtNLM"/>
    </source>
</evidence>